<evidence type="ECO:0000256" key="1">
    <source>
        <dbReference type="ARBA" id="ARBA00001947"/>
    </source>
</evidence>
<comment type="cofactor">
    <cofactor evidence="1">
        <name>Zn(2+)</name>
        <dbReference type="ChEBI" id="CHEBI:29105"/>
    </cofactor>
</comment>
<evidence type="ECO:0000256" key="5">
    <source>
        <dbReference type="SAM" id="MobiDB-lite"/>
    </source>
</evidence>
<evidence type="ECO:0000313" key="7">
    <source>
        <dbReference type="EMBL" id="RRJ84772.1"/>
    </source>
</evidence>
<keyword evidence="2" id="KW-0479">Metal-binding</keyword>
<keyword evidence="8" id="KW-1185">Reference proteome</keyword>
<evidence type="ECO:0000256" key="3">
    <source>
        <dbReference type="ARBA" id="ARBA00022801"/>
    </source>
</evidence>
<sequence length="216" mass="23692">MALAYRVVPVTPFQQNCSVIWCDQTLKAAVVDPGGDLDRVMAVLEKEGLTLEKILLTHGHVDHVAGTDELKRKSGVPVIGPHQADLFWIQMLPDICKQYGFPPALSFAPDQWLNDGDSVALGNETLEVIHTPGHTPGHVIFFHPGQSLAWVGDVLFQGSIGRTDFPQGDYDTLISSIRERLWPLGEGVTFVPGHGPNSTFGQERRSNPFVADQAFQ</sequence>
<dbReference type="GO" id="GO:0046872">
    <property type="term" value="F:metal ion binding"/>
    <property type="evidence" value="ECO:0007669"/>
    <property type="project" value="UniProtKB-KW"/>
</dbReference>
<dbReference type="GO" id="GO:0016787">
    <property type="term" value="F:hydrolase activity"/>
    <property type="evidence" value="ECO:0007669"/>
    <property type="project" value="UniProtKB-KW"/>
</dbReference>
<dbReference type="PANTHER" id="PTHR46233">
    <property type="entry name" value="HYDROXYACYLGLUTATHIONE HYDROLASE GLOC"/>
    <property type="match status" value="1"/>
</dbReference>
<evidence type="ECO:0000259" key="6">
    <source>
        <dbReference type="SMART" id="SM00849"/>
    </source>
</evidence>
<dbReference type="Gene3D" id="3.60.15.10">
    <property type="entry name" value="Ribonuclease Z/Hydroxyacylglutathione hydrolase-like"/>
    <property type="match status" value="1"/>
</dbReference>
<reference evidence="7 8" key="1">
    <citation type="submission" date="2018-08" db="EMBL/GenBank/DDBJ databases">
        <authorList>
            <person name="Khan S.A."/>
        </authorList>
    </citation>
    <scope>NUCLEOTIDE SEQUENCE [LARGE SCALE GENOMIC DNA]</scope>
    <source>
        <strain evidence="7 8">GTF-13</strain>
    </source>
</reference>
<name>A0A3P3VPS0_9GAMM</name>
<dbReference type="Pfam" id="PF00753">
    <property type="entry name" value="Lactamase_B"/>
    <property type="match status" value="1"/>
</dbReference>
<evidence type="ECO:0000313" key="8">
    <source>
        <dbReference type="Proteomes" id="UP000280792"/>
    </source>
</evidence>
<evidence type="ECO:0000256" key="4">
    <source>
        <dbReference type="ARBA" id="ARBA00022833"/>
    </source>
</evidence>
<reference evidence="7 8" key="2">
    <citation type="submission" date="2018-12" db="EMBL/GenBank/DDBJ databases">
        <title>Simiduia agarivorans gen. nov., sp. nov., a marine, agarolytic bacterium isolated from shallow coastal water from Keelung, Taiwan.</title>
        <authorList>
            <person name="Shieh W.Y."/>
        </authorList>
    </citation>
    <scope>NUCLEOTIDE SEQUENCE [LARGE SCALE GENOMIC DNA]</scope>
    <source>
        <strain evidence="7 8">GTF-13</strain>
    </source>
</reference>
<keyword evidence="4" id="KW-0862">Zinc</keyword>
<dbReference type="PANTHER" id="PTHR46233:SF3">
    <property type="entry name" value="HYDROXYACYLGLUTATHIONE HYDROLASE GLOC"/>
    <property type="match status" value="1"/>
</dbReference>
<proteinExistence type="predicted"/>
<dbReference type="SUPFAM" id="SSF56281">
    <property type="entry name" value="Metallo-hydrolase/oxidoreductase"/>
    <property type="match status" value="1"/>
</dbReference>
<dbReference type="AlphaFoldDB" id="A0A3P3VPS0"/>
<dbReference type="Proteomes" id="UP000280792">
    <property type="component" value="Unassembled WGS sequence"/>
</dbReference>
<feature type="domain" description="Metallo-beta-lactamase" evidence="6">
    <location>
        <begin position="14"/>
        <end position="194"/>
    </location>
</feature>
<dbReference type="SMART" id="SM00849">
    <property type="entry name" value="Lactamase_B"/>
    <property type="match status" value="1"/>
</dbReference>
<dbReference type="InterPro" id="IPR036866">
    <property type="entry name" value="RibonucZ/Hydroxyglut_hydro"/>
</dbReference>
<keyword evidence="3 7" id="KW-0378">Hydrolase</keyword>
<gene>
    <name evidence="7" type="ORF">D0544_06640</name>
</gene>
<dbReference type="InterPro" id="IPR051453">
    <property type="entry name" value="MBL_Glyoxalase_II"/>
</dbReference>
<protein>
    <submittedName>
        <fullName evidence="7">MBL fold metallo-hydrolase</fullName>
    </submittedName>
</protein>
<organism evidence="7 8">
    <name type="scientific">Aestuariirhabdus litorea</name>
    <dbReference type="NCBI Taxonomy" id="2528527"/>
    <lineage>
        <taxon>Bacteria</taxon>
        <taxon>Pseudomonadati</taxon>
        <taxon>Pseudomonadota</taxon>
        <taxon>Gammaproteobacteria</taxon>
        <taxon>Oceanospirillales</taxon>
        <taxon>Aestuariirhabdaceae</taxon>
        <taxon>Aestuariirhabdus</taxon>
    </lineage>
</organism>
<dbReference type="RefSeq" id="WP_125015201.1">
    <property type="nucleotide sequence ID" value="NZ_QWEZ01000001.1"/>
</dbReference>
<comment type="caution">
    <text evidence="7">The sequence shown here is derived from an EMBL/GenBank/DDBJ whole genome shotgun (WGS) entry which is preliminary data.</text>
</comment>
<accession>A0A3P3VPS0</accession>
<dbReference type="CDD" id="cd07737">
    <property type="entry name" value="YcbL-like_MBL-fold"/>
    <property type="match status" value="1"/>
</dbReference>
<dbReference type="InterPro" id="IPR001279">
    <property type="entry name" value="Metallo-B-lactamas"/>
</dbReference>
<dbReference type="EMBL" id="QWEZ01000001">
    <property type="protein sequence ID" value="RRJ84772.1"/>
    <property type="molecule type" value="Genomic_DNA"/>
</dbReference>
<evidence type="ECO:0000256" key="2">
    <source>
        <dbReference type="ARBA" id="ARBA00022723"/>
    </source>
</evidence>
<feature type="region of interest" description="Disordered" evidence="5">
    <location>
        <begin position="196"/>
        <end position="216"/>
    </location>
</feature>